<dbReference type="InterPro" id="IPR008927">
    <property type="entry name" value="6-PGluconate_DH-like_C_sf"/>
</dbReference>
<reference evidence="3 4" key="1">
    <citation type="submission" date="2020-04" db="EMBL/GenBank/DDBJ databases">
        <title>Sphingobium sp. AR-3-1 isolated from Arctic soil.</title>
        <authorList>
            <person name="Dahal R.H."/>
            <person name="Chaudhary D.K."/>
        </authorList>
    </citation>
    <scope>NUCLEOTIDE SEQUENCE [LARGE SCALE GENOMIC DNA]</scope>
    <source>
        <strain evidence="3 4">AR-3-1</strain>
    </source>
</reference>
<comment type="caution">
    <text evidence="3">The sequence shown here is derived from an EMBL/GenBank/DDBJ whole genome shotgun (WGS) entry which is preliminary data.</text>
</comment>
<sequence>MRSDPPYRRIGIIGAGRVARAMALALHDHTTDPLLVWGRDPARRDAMVAGIGHARAAHDLTAIASTCDLILVAVSDDAIPDLVGALAERLPAVAEPFILHLSGRSGAGLLTPLAQRGALTAAVHPAMTFTGDPVQEAARMVGARFVVTADTQAAIAAAQALVALLGGIMEQVEEAQRALYHAALCHAANHLVTLIAGARDALTAAGIAEPGALLGPLVRAALDNSLDRGMPALSGPLLRGDGDTIADHVAALSATSPHLLPAYRAMATATLDALERIGAQPATELRQVLASVP</sequence>
<protein>
    <submittedName>
        <fullName evidence="3">DUF2520 domain-containing protein</fullName>
    </submittedName>
</protein>
<dbReference type="InterPro" id="IPR036291">
    <property type="entry name" value="NAD(P)-bd_dom_sf"/>
</dbReference>
<dbReference type="SUPFAM" id="SSF48179">
    <property type="entry name" value="6-phosphogluconate dehydrogenase C-terminal domain-like"/>
    <property type="match status" value="1"/>
</dbReference>
<dbReference type="InterPro" id="IPR018931">
    <property type="entry name" value="DUF2520"/>
</dbReference>
<accession>A0A7X9ZS79</accession>
<feature type="domain" description="DUF2520" evidence="2">
    <location>
        <begin position="145"/>
        <end position="269"/>
    </location>
</feature>
<dbReference type="InterPro" id="IPR019665">
    <property type="entry name" value="OxRdtase/DH_put_Rossmann_dom"/>
</dbReference>
<proteinExistence type="predicted"/>
<organism evidence="3 4">
    <name type="scientific">Sphingobium psychrophilum</name>
    <dbReference type="NCBI Taxonomy" id="2728834"/>
    <lineage>
        <taxon>Bacteria</taxon>
        <taxon>Pseudomonadati</taxon>
        <taxon>Pseudomonadota</taxon>
        <taxon>Alphaproteobacteria</taxon>
        <taxon>Sphingomonadales</taxon>
        <taxon>Sphingomonadaceae</taxon>
        <taxon>Sphingobium</taxon>
    </lineage>
</organism>
<dbReference type="EMBL" id="JABBFV010000002">
    <property type="protein sequence ID" value="NML09281.1"/>
    <property type="molecule type" value="Genomic_DNA"/>
</dbReference>
<dbReference type="AlphaFoldDB" id="A0A7X9ZS79"/>
<dbReference type="Gene3D" id="1.10.1040.20">
    <property type="entry name" value="ProC-like, C-terminal domain"/>
    <property type="match status" value="1"/>
</dbReference>
<dbReference type="RefSeq" id="WP_169571162.1">
    <property type="nucleotide sequence ID" value="NZ_JABBFV010000002.1"/>
</dbReference>
<evidence type="ECO:0000313" key="3">
    <source>
        <dbReference type="EMBL" id="NML09281.1"/>
    </source>
</evidence>
<dbReference type="PANTHER" id="PTHR40459:SF1">
    <property type="entry name" value="CONSERVED HYPOTHETICAL ALANINE AND LEUCINE RICH PROTEIN"/>
    <property type="match status" value="1"/>
</dbReference>
<keyword evidence="4" id="KW-1185">Reference proteome</keyword>
<dbReference type="Proteomes" id="UP000519023">
    <property type="component" value="Unassembled WGS sequence"/>
</dbReference>
<name>A0A7X9ZS79_9SPHN</name>
<dbReference type="Pfam" id="PF10727">
    <property type="entry name" value="Rossmann-like"/>
    <property type="match status" value="1"/>
</dbReference>
<dbReference type="SUPFAM" id="SSF51735">
    <property type="entry name" value="NAD(P)-binding Rossmann-fold domains"/>
    <property type="match status" value="1"/>
</dbReference>
<dbReference type="InterPro" id="IPR037108">
    <property type="entry name" value="TM1727-like_C_sf"/>
</dbReference>
<gene>
    <name evidence="3" type="ORF">HHL08_03860</name>
</gene>
<dbReference type="PANTHER" id="PTHR40459">
    <property type="entry name" value="CONSERVED HYPOTHETICAL ALANINE AND LEUCINE RICH PROTEIN"/>
    <property type="match status" value="1"/>
</dbReference>
<evidence type="ECO:0000259" key="2">
    <source>
        <dbReference type="Pfam" id="PF10728"/>
    </source>
</evidence>
<feature type="domain" description="Putative oxidoreductase/dehydrogenase Rossmann-like" evidence="1">
    <location>
        <begin position="7"/>
        <end position="125"/>
    </location>
</feature>
<evidence type="ECO:0000313" key="4">
    <source>
        <dbReference type="Proteomes" id="UP000519023"/>
    </source>
</evidence>
<dbReference type="Gene3D" id="3.40.50.720">
    <property type="entry name" value="NAD(P)-binding Rossmann-like Domain"/>
    <property type="match status" value="1"/>
</dbReference>
<dbReference type="Pfam" id="PF10728">
    <property type="entry name" value="DUF2520"/>
    <property type="match status" value="1"/>
</dbReference>
<evidence type="ECO:0000259" key="1">
    <source>
        <dbReference type="Pfam" id="PF10727"/>
    </source>
</evidence>